<reference evidence="1 2" key="1">
    <citation type="submission" date="2015-10" db="EMBL/GenBank/DDBJ databases">
        <title>Butyribacter intestini gen. nov., sp. nov., a butyric acid-producing bacterium of the family Lachnospiraceae isolated from the human faeces.</title>
        <authorList>
            <person name="Zou Y."/>
            <person name="Xue W."/>
            <person name="Luo G."/>
            <person name="Lv M."/>
        </authorList>
    </citation>
    <scope>NUCLEOTIDE SEQUENCE [LARGE SCALE GENOMIC DNA]</scope>
    <source>
        <strain evidence="1 2">TF01-11</strain>
    </source>
</reference>
<keyword evidence="2" id="KW-1185">Reference proteome</keyword>
<evidence type="ECO:0000313" key="1">
    <source>
        <dbReference type="EMBL" id="KQC85581.1"/>
    </source>
</evidence>
<accession>A0AAW3JTG8</accession>
<dbReference type="AlphaFoldDB" id="A0AAW3JTG8"/>
<comment type="caution">
    <text evidence="1">The sequence shown here is derived from an EMBL/GenBank/DDBJ whole genome shotgun (WGS) entry which is preliminary data.</text>
</comment>
<sequence>MKLNQTKNKFVSNHPKFAAFIKNFFSKKIEAGTIIEITVKRPDEEPVTSNMRVTESDLELLKSMKDIMSK</sequence>
<organism evidence="1 2">
    <name type="scientific">Butyribacter intestini</name>
    <dbReference type="NCBI Taxonomy" id="1703332"/>
    <lineage>
        <taxon>Bacteria</taxon>
        <taxon>Bacillati</taxon>
        <taxon>Bacillota</taxon>
        <taxon>Clostridia</taxon>
        <taxon>Lachnospirales</taxon>
        <taxon>Lachnospiraceae</taxon>
        <taxon>Butyribacter</taxon>
    </lineage>
</organism>
<proteinExistence type="predicted"/>
<evidence type="ECO:0000313" key="2">
    <source>
        <dbReference type="Proteomes" id="UP000050833"/>
    </source>
</evidence>
<dbReference type="Proteomes" id="UP000050833">
    <property type="component" value="Unassembled WGS sequence"/>
</dbReference>
<name>A0AAW3JTG8_9FIRM</name>
<dbReference type="EMBL" id="LLKB01000005">
    <property type="protein sequence ID" value="KQC85581.1"/>
    <property type="molecule type" value="Genomic_DNA"/>
</dbReference>
<gene>
    <name evidence="1" type="ORF">APZ18_07700</name>
</gene>
<protein>
    <submittedName>
        <fullName evidence="1">Uncharacterized protein</fullName>
    </submittedName>
</protein>